<dbReference type="InterPro" id="IPR013159">
    <property type="entry name" value="DnaA_C"/>
</dbReference>
<name>A0A2P2E953_9PROT</name>
<dbReference type="GO" id="GO:0043565">
    <property type="term" value="F:sequence-specific DNA binding"/>
    <property type="evidence" value="ECO:0007669"/>
    <property type="project" value="InterPro"/>
</dbReference>
<dbReference type="GO" id="GO:0005524">
    <property type="term" value="F:ATP binding"/>
    <property type="evidence" value="ECO:0007669"/>
    <property type="project" value="InterPro"/>
</dbReference>
<keyword evidence="3" id="KW-1185">Reference proteome</keyword>
<organism evidence="2 3">
    <name type="scientific">Candidatus Phycosocius bacilliformis</name>
    <dbReference type="NCBI Taxonomy" id="1445552"/>
    <lineage>
        <taxon>Bacteria</taxon>
        <taxon>Pseudomonadati</taxon>
        <taxon>Pseudomonadota</taxon>
        <taxon>Alphaproteobacteria</taxon>
        <taxon>Caulobacterales</taxon>
        <taxon>Caulobacterales incertae sedis</taxon>
        <taxon>Candidatus Phycosocius</taxon>
    </lineage>
</organism>
<evidence type="ECO:0000313" key="3">
    <source>
        <dbReference type="Proteomes" id="UP000245086"/>
    </source>
</evidence>
<dbReference type="GO" id="GO:0006270">
    <property type="term" value="P:DNA replication initiation"/>
    <property type="evidence" value="ECO:0007669"/>
    <property type="project" value="InterPro"/>
</dbReference>
<proteinExistence type="predicted"/>
<dbReference type="SMART" id="SM00760">
    <property type="entry name" value="Bac_DnaA_C"/>
    <property type="match status" value="1"/>
</dbReference>
<dbReference type="AlphaFoldDB" id="A0A2P2E953"/>
<evidence type="ECO:0000313" key="2">
    <source>
        <dbReference type="EMBL" id="GBF57544.1"/>
    </source>
</evidence>
<accession>A0A2P2E953</accession>
<sequence length="116" mass="12842">MKPDERHMLDCARARFACEAAAFALGIKGDLLVPDRGTAQHAFARQTAMYLTHVAFGLSLHRVAIAFGRDRSTVAYACHLIEDRRDDPHLDDMLDQLEAALRAAPAPRFLPDQQAA</sequence>
<protein>
    <submittedName>
        <fullName evidence="2">Chromosomal replication initiator protein DnaA</fullName>
    </submittedName>
</protein>
<dbReference type="InterPro" id="IPR010921">
    <property type="entry name" value="Trp_repressor/repl_initiator"/>
</dbReference>
<comment type="caution">
    <text evidence="2">The sequence shown here is derived from an EMBL/GenBank/DDBJ whole genome shotgun (WGS) entry which is preliminary data.</text>
</comment>
<feature type="domain" description="Chromosomal replication initiator DnaA C-terminal" evidence="1">
    <location>
        <begin position="19"/>
        <end position="81"/>
    </location>
</feature>
<dbReference type="CDD" id="cd06571">
    <property type="entry name" value="Bac_DnaA_C"/>
    <property type="match status" value="1"/>
</dbReference>
<dbReference type="RefSeq" id="WP_238164886.1">
    <property type="nucleotide sequence ID" value="NZ_BFBR01000003.1"/>
</dbReference>
<dbReference type="Gene3D" id="1.10.1750.10">
    <property type="match status" value="1"/>
</dbReference>
<evidence type="ECO:0000259" key="1">
    <source>
        <dbReference type="SMART" id="SM00760"/>
    </source>
</evidence>
<dbReference type="SUPFAM" id="SSF48295">
    <property type="entry name" value="TrpR-like"/>
    <property type="match status" value="1"/>
</dbReference>
<dbReference type="Proteomes" id="UP000245086">
    <property type="component" value="Unassembled WGS sequence"/>
</dbReference>
<gene>
    <name evidence="2" type="primary">dnaA_2</name>
    <name evidence="2" type="ORF">PbB2_01211</name>
</gene>
<reference evidence="2 3" key="1">
    <citation type="journal article" date="2018" name="Genome Announc.">
        <title>Draft Genome Sequence of "Candidatus Phycosocius bacilliformis," an Alphaproteobacterial Ectosymbiont of the Hydrocarbon-Producing Green Alga Botryococcus braunii.</title>
        <authorList>
            <person name="Tanabe Y."/>
            <person name="Yamaguchi H."/>
            <person name="Watanabe M.M."/>
        </authorList>
    </citation>
    <scope>NUCLEOTIDE SEQUENCE [LARGE SCALE GENOMIC DNA]</scope>
    <source>
        <strain evidence="2 3">BOTRYCO-2</strain>
    </source>
</reference>
<dbReference type="Pfam" id="PF08299">
    <property type="entry name" value="Bac_DnaA_C"/>
    <property type="match status" value="1"/>
</dbReference>
<dbReference type="EMBL" id="BFBR01000003">
    <property type="protein sequence ID" value="GBF57544.1"/>
    <property type="molecule type" value="Genomic_DNA"/>
</dbReference>
<dbReference type="GO" id="GO:0006275">
    <property type="term" value="P:regulation of DNA replication"/>
    <property type="evidence" value="ECO:0007669"/>
    <property type="project" value="InterPro"/>
</dbReference>